<feature type="compositionally biased region" description="Polar residues" evidence="1">
    <location>
        <begin position="530"/>
        <end position="552"/>
    </location>
</feature>
<feature type="compositionally biased region" description="Basic and acidic residues" evidence="1">
    <location>
        <begin position="99"/>
        <end position="108"/>
    </location>
</feature>
<feature type="compositionally biased region" description="Low complexity" evidence="1">
    <location>
        <begin position="298"/>
        <end position="307"/>
    </location>
</feature>
<evidence type="ECO:0000313" key="2">
    <source>
        <dbReference type="EMBL" id="OXG20099.1"/>
    </source>
</evidence>
<feature type="compositionally biased region" description="Polar residues" evidence="1">
    <location>
        <begin position="461"/>
        <end position="472"/>
    </location>
</feature>
<feature type="region of interest" description="Disordered" evidence="1">
    <location>
        <begin position="461"/>
        <end position="483"/>
    </location>
</feature>
<gene>
    <name evidence="2" type="ORF">C361_04161</name>
</gene>
<feature type="compositionally biased region" description="Low complexity" evidence="1">
    <location>
        <begin position="243"/>
        <end position="252"/>
    </location>
</feature>
<dbReference type="Proteomes" id="UP000199727">
    <property type="component" value="Unassembled WGS sequence"/>
</dbReference>
<dbReference type="EMBL" id="AMKT01000049">
    <property type="protein sequence ID" value="OXG20099.1"/>
    <property type="molecule type" value="Genomic_DNA"/>
</dbReference>
<feature type="compositionally biased region" description="Low complexity" evidence="1">
    <location>
        <begin position="34"/>
        <end position="47"/>
    </location>
</feature>
<feature type="compositionally biased region" description="Low complexity" evidence="1">
    <location>
        <begin position="473"/>
        <end position="483"/>
    </location>
</feature>
<evidence type="ECO:0000313" key="3">
    <source>
        <dbReference type="Proteomes" id="UP000199727"/>
    </source>
</evidence>
<dbReference type="OrthoDB" id="2564806at2759"/>
<proteinExistence type="predicted"/>
<feature type="region of interest" description="Disordered" evidence="1">
    <location>
        <begin position="1"/>
        <end position="146"/>
    </location>
</feature>
<accession>A0A854Q9F5</accession>
<sequence>MVLPHITFKKGEKERDKPSAIQSSASIAVPNHQSTPSTSSIIGSPTSKYHPSWLLRRKPSINSKRTDAQDNHLSDTESLPTASSSSSFGVQLGFSPKRYASEIEKESESSNNQKDWARIFPSRSNSENRSRDGNPGDGPLSSSKKAGWIYSRQTHGDATARAPTPSEAMENVIADDVFGLSESMGTLGLATDVKPDVYAKTADDQDALINGMALHGRPPTPCKLSKIPLPAIPIVYPTPLSPPRRSMPQSPRAAQHMQRQQRPETPPSICHTLTGVDKPNVNSSNNRYLRPISPSPSPASCRASPRPLNQSQLPRVPVVTTEWLKRKPSTGRLRHNTSLSVDNIPVPPSHPMASTVTPPRPVQNGEKPKALDDSPQIEQRTSSNRNRTVARSFSTNSDIDGVSSSEGETGFSNPHCIPHATRPSKTITRPSDNGPDRGYEVKITCLDDRADNEEMKWQVTIRQRSPKTSLHHPTSPLQLSTTTSLAQAPATASSINLSLSLDKPTGKLVFISFPMDIHATPTTRRRRGSHSQPPILSQTSASPKNTSGSNHRPFTPPPIPGTMGAIMSRPTTPTSSGRKKPSPAWSPPIAPGDGADSA</sequence>
<name>A0A854Q9F5_CRYNE</name>
<feature type="compositionally biased region" description="Basic residues" evidence="1">
    <location>
        <begin position="326"/>
        <end position="335"/>
    </location>
</feature>
<feature type="region of interest" description="Disordered" evidence="1">
    <location>
        <begin position="520"/>
        <end position="598"/>
    </location>
</feature>
<feature type="compositionally biased region" description="Basic and acidic residues" evidence="1">
    <location>
        <begin position="9"/>
        <end position="18"/>
    </location>
</feature>
<evidence type="ECO:0000256" key="1">
    <source>
        <dbReference type="SAM" id="MobiDB-lite"/>
    </source>
</evidence>
<feature type="compositionally biased region" description="Basic and acidic residues" evidence="1">
    <location>
        <begin position="64"/>
        <end position="75"/>
    </location>
</feature>
<comment type="caution">
    <text evidence="2">The sequence shown here is derived from an EMBL/GenBank/DDBJ whole genome shotgun (WGS) entry which is preliminary data.</text>
</comment>
<reference evidence="2 3" key="1">
    <citation type="submission" date="2017-06" db="EMBL/GenBank/DDBJ databases">
        <title>Global population genomics of the pathogenic fungus Cryptococcus neoformans var. grubii.</title>
        <authorList>
            <person name="Cuomo C."/>
            <person name="Litvintseva A."/>
            <person name="Chen Y."/>
            <person name="Young S."/>
            <person name="Zeng Q."/>
            <person name="Chapman S."/>
            <person name="Gujja S."/>
            <person name="Saif S."/>
            <person name="Birren B."/>
        </authorList>
    </citation>
    <scope>NUCLEOTIDE SEQUENCE [LARGE SCALE GENOMIC DNA]</scope>
    <source>
        <strain evidence="2 3">Tu259-1</strain>
    </source>
</reference>
<organism evidence="2 3">
    <name type="scientific">Cryptococcus neoformans Tu259-1</name>
    <dbReference type="NCBI Taxonomy" id="1230072"/>
    <lineage>
        <taxon>Eukaryota</taxon>
        <taxon>Fungi</taxon>
        <taxon>Dikarya</taxon>
        <taxon>Basidiomycota</taxon>
        <taxon>Agaricomycotina</taxon>
        <taxon>Tremellomycetes</taxon>
        <taxon>Tremellales</taxon>
        <taxon>Cryptococcaceae</taxon>
        <taxon>Cryptococcus</taxon>
        <taxon>Cryptococcus neoformans species complex</taxon>
    </lineage>
</organism>
<feature type="region of interest" description="Disordered" evidence="1">
    <location>
        <begin position="238"/>
        <end position="439"/>
    </location>
</feature>
<protein>
    <submittedName>
        <fullName evidence="2">Uncharacterized protein</fullName>
    </submittedName>
</protein>
<feature type="compositionally biased region" description="Polar residues" evidence="1">
    <location>
        <begin position="376"/>
        <end position="412"/>
    </location>
</feature>
<dbReference type="AlphaFoldDB" id="A0A854Q9F5"/>